<keyword evidence="2" id="KW-0521">NADP</keyword>
<evidence type="ECO:0000256" key="3">
    <source>
        <dbReference type="ARBA" id="ARBA00023002"/>
    </source>
</evidence>
<dbReference type="AlphaFoldDB" id="A0AAN7TN98"/>
<dbReference type="InterPro" id="IPR020904">
    <property type="entry name" value="Sc_DH/Rdtase_CS"/>
</dbReference>
<proteinExistence type="inferred from homology"/>
<dbReference type="PROSITE" id="PS00061">
    <property type="entry name" value="ADH_SHORT"/>
    <property type="match status" value="1"/>
</dbReference>
<dbReference type="EMBL" id="JAVRRL010000058">
    <property type="protein sequence ID" value="KAK5109821.1"/>
    <property type="molecule type" value="Genomic_DNA"/>
</dbReference>
<protein>
    <submittedName>
        <fullName evidence="4">Uncharacterized protein</fullName>
    </submittedName>
</protein>
<dbReference type="GO" id="GO:0016616">
    <property type="term" value="F:oxidoreductase activity, acting on the CH-OH group of donors, NAD or NADP as acceptor"/>
    <property type="evidence" value="ECO:0007669"/>
    <property type="project" value="TreeGrafter"/>
</dbReference>
<reference evidence="4" key="1">
    <citation type="submission" date="2023-08" db="EMBL/GenBank/DDBJ databases">
        <title>Black Yeasts Isolated from many extreme environments.</title>
        <authorList>
            <person name="Coleine C."/>
            <person name="Stajich J.E."/>
            <person name="Selbmann L."/>
        </authorList>
    </citation>
    <scope>NUCLEOTIDE SEQUENCE</scope>
    <source>
        <strain evidence="4">CCFEE 5401</strain>
    </source>
</reference>
<dbReference type="InterPro" id="IPR002347">
    <property type="entry name" value="SDR_fam"/>
</dbReference>
<comment type="caution">
    <text evidence="4">The sequence shown here is derived from an EMBL/GenBank/DDBJ whole genome shotgun (WGS) entry which is preliminary data.</text>
</comment>
<evidence type="ECO:0000313" key="5">
    <source>
        <dbReference type="Proteomes" id="UP001310890"/>
    </source>
</evidence>
<dbReference type="InterPro" id="IPR036291">
    <property type="entry name" value="NAD(P)-bd_dom_sf"/>
</dbReference>
<evidence type="ECO:0000256" key="2">
    <source>
        <dbReference type="ARBA" id="ARBA00022857"/>
    </source>
</evidence>
<comment type="similarity">
    <text evidence="1">Belongs to the short-chain dehydrogenases/reductases (SDR) family.</text>
</comment>
<dbReference type="PANTHER" id="PTHR44229:SF4">
    <property type="entry name" value="15-HYDROXYPROSTAGLANDIN DEHYDROGENASE [NAD(+)]"/>
    <property type="match status" value="1"/>
</dbReference>
<dbReference type="Proteomes" id="UP001310890">
    <property type="component" value="Unassembled WGS sequence"/>
</dbReference>
<dbReference type="Gene3D" id="3.40.50.720">
    <property type="entry name" value="NAD(P)-binding Rossmann-like Domain"/>
    <property type="match status" value="1"/>
</dbReference>
<gene>
    <name evidence="4" type="ORF">LTR62_006554</name>
</gene>
<dbReference type="PRINTS" id="PR00081">
    <property type="entry name" value="GDHRDH"/>
</dbReference>
<keyword evidence="3" id="KW-0560">Oxidoreductase</keyword>
<organism evidence="4 5">
    <name type="scientific">Meristemomyces frigidus</name>
    <dbReference type="NCBI Taxonomy" id="1508187"/>
    <lineage>
        <taxon>Eukaryota</taxon>
        <taxon>Fungi</taxon>
        <taxon>Dikarya</taxon>
        <taxon>Ascomycota</taxon>
        <taxon>Pezizomycotina</taxon>
        <taxon>Dothideomycetes</taxon>
        <taxon>Dothideomycetidae</taxon>
        <taxon>Mycosphaerellales</taxon>
        <taxon>Teratosphaeriaceae</taxon>
        <taxon>Meristemomyces</taxon>
    </lineage>
</organism>
<dbReference type="SUPFAM" id="SSF51735">
    <property type="entry name" value="NAD(P)-binding Rossmann-fold domains"/>
    <property type="match status" value="1"/>
</dbReference>
<evidence type="ECO:0000256" key="1">
    <source>
        <dbReference type="ARBA" id="ARBA00006484"/>
    </source>
</evidence>
<dbReference type="PANTHER" id="PTHR44229">
    <property type="entry name" value="15-HYDROXYPROSTAGLANDIN DEHYDROGENASE [NAD(+)]"/>
    <property type="match status" value="1"/>
</dbReference>
<evidence type="ECO:0000313" key="4">
    <source>
        <dbReference type="EMBL" id="KAK5109821.1"/>
    </source>
</evidence>
<dbReference type="GO" id="GO:0005737">
    <property type="term" value="C:cytoplasm"/>
    <property type="evidence" value="ECO:0007669"/>
    <property type="project" value="TreeGrafter"/>
</dbReference>
<dbReference type="Pfam" id="PF00106">
    <property type="entry name" value="adh_short"/>
    <property type="match status" value="1"/>
</dbReference>
<name>A0AAN7TN98_9PEZI</name>
<sequence length="270" mass="29177">MSPQKTAYITGAASGIGLQVTTLLASRGILIAAADKNYSGVQTIAAALNKQHSNPSLVHPLEVDTGVWESQLKAFEAALEFLGGRIDYVFSIAGIGERVSMPNDPSKTKGFVKPDLSVLDVDLYGFLWTSCLALQQMRRQEKGQDGLRGKTLPMYTAAKHGIVGYVRSFGKYLPEEGITLNAVCPNVVQTGISTAAFYDVLAEKKLLTPINVVVDAFASFIDGDMSGECIEVGPRAELVPRAPPEYLDRESAQVMEMLYSRGHGLHQPKT</sequence>
<accession>A0AAN7TN98</accession>